<feature type="region of interest" description="Disordered" evidence="10">
    <location>
        <begin position="551"/>
        <end position="572"/>
    </location>
</feature>
<keyword evidence="3 11" id="KW-0732">Signal</keyword>
<evidence type="ECO:0000256" key="5">
    <source>
        <dbReference type="ARBA" id="ARBA00023180"/>
    </source>
</evidence>
<feature type="signal peptide" evidence="11">
    <location>
        <begin position="1"/>
        <end position="17"/>
    </location>
</feature>
<dbReference type="Gene3D" id="2.60.40.10">
    <property type="entry name" value="Immunoglobulins"/>
    <property type="match status" value="1"/>
</dbReference>
<dbReference type="InterPro" id="IPR012341">
    <property type="entry name" value="6hp_glycosidase-like_sf"/>
</dbReference>
<feature type="chain" id="PRO_5046496886" description="Glucoamylase" evidence="11">
    <location>
        <begin position="18"/>
        <end position="572"/>
    </location>
</feature>
<evidence type="ECO:0000256" key="11">
    <source>
        <dbReference type="SAM" id="SignalP"/>
    </source>
</evidence>
<evidence type="ECO:0000256" key="9">
    <source>
        <dbReference type="PIRNR" id="PIRNR001031"/>
    </source>
</evidence>
<dbReference type="PRINTS" id="PR00736">
    <property type="entry name" value="GLHYDRLASE15"/>
</dbReference>
<dbReference type="InterPro" id="IPR008928">
    <property type="entry name" value="6-hairpin_glycosidase_sf"/>
</dbReference>
<evidence type="ECO:0000256" key="6">
    <source>
        <dbReference type="ARBA" id="ARBA00023277"/>
    </source>
</evidence>
<dbReference type="InterPro" id="IPR008291">
    <property type="entry name" value="Glucoamylase_SBD"/>
</dbReference>
<dbReference type="RefSeq" id="XP_047783047.1">
    <property type="nucleotide sequence ID" value="XM_047917970.1"/>
</dbReference>
<dbReference type="PROSITE" id="PS51166">
    <property type="entry name" value="CBM20"/>
    <property type="match status" value="1"/>
</dbReference>
<dbReference type="InterPro" id="IPR002044">
    <property type="entry name" value="CBM20"/>
</dbReference>
<keyword evidence="5" id="KW-0325">Glycoprotein</keyword>
<reference evidence="13 14" key="1">
    <citation type="journal article" date="2021" name="Environ. Microbiol.">
        <title>Gene family expansions and transcriptome signatures uncover fungal adaptations to wood decay.</title>
        <authorList>
            <person name="Hage H."/>
            <person name="Miyauchi S."/>
            <person name="Viragh M."/>
            <person name="Drula E."/>
            <person name="Min B."/>
            <person name="Chaduli D."/>
            <person name="Navarro D."/>
            <person name="Favel A."/>
            <person name="Norest M."/>
            <person name="Lesage-Meessen L."/>
            <person name="Balint B."/>
            <person name="Merenyi Z."/>
            <person name="de Eugenio L."/>
            <person name="Morin E."/>
            <person name="Martinez A.T."/>
            <person name="Baldrian P."/>
            <person name="Stursova M."/>
            <person name="Martinez M.J."/>
            <person name="Novotny C."/>
            <person name="Magnuson J.K."/>
            <person name="Spatafora J.W."/>
            <person name="Maurice S."/>
            <person name="Pangilinan J."/>
            <person name="Andreopoulos W."/>
            <person name="LaButti K."/>
            <person name="Hundley H."/>
            <person name="Na H."/>
            <person name="Kuo A."/>
            <person name="Barry K."/>
            <person name="Lipzen A."/>
            <person name="Henrissat B."/>
            <person name="Riley R."/>
            <person name="Ahrendt S."/>
            <person name="Nagy L.G."/>
            <person name="Grigoriev I.V."/>
            <person name="Martin F."/>
            <person name="Rosso M.N."/>
        </authorList>
    </citation>
    <scope>NUCLEOTIDE SEQUENCE [LARGE SCALE GENOMIC DNA]</scope>
    <source>
        <strain evidence="13 14">CIRM-BRFM 1785</strain>
    </source>
</reference>
<dbReference type="Proteomes" id="UP000814176">
    <property type="component" value="Unassembled WGS sequence"/>
</dbReference>
<dbReference type="InterPro" id="IPR013783">
    <property type="entry name" value="Ig-like_fold"/>
</dbReference>
<dbReference type="Pfam" id="PF00723">
    <property type="entry name" value="Glyco_hydro_15"/>
    <property type="match status" value="1"/>
</dbReference>
<dbReference type="EC" id="3.2.1.3" evidence="9"/>
<comment type="caution">
    <text evidence="13">The sequence shown here is derived from an EMBL/GenBank/DDBJ whole genome shotgun (WGS) entry which is preliminary data.</text>
</comment>
<name>A0ABQ8KSF7_9APHY</name>
<dbReference type="EMBL" id="JADCUA010000003">
    <property type="protein sequence ID" value="KAH9841748.1"/>
    <property type="molecule type" value="Genomic_DNA"/>
</dbReference>
<evidence type="ECO:0000256" key="3">
    <source>
        <dbReference type="ARBA" id="ARBA00022729"/>
    </source>
</evidence>
<feature type="domain" description="CBM20" evidence="12">
    <location>
        <begin position="473"/>
        <end position="572"/>
    </location>
</feature>
<keyword evidence="4 9" id="KW-0378">Hydrolase</keyword>
<sequence length="572" mass="60955">MRLSLSYALGLAAAAVAQTNVSSYIATESPIAKAGVLANIGSSGSLSSGAKPGVVIASPSTVNPNYLYTWTRDSSLTFKALIDQYVNGQDDTLGPLIDDFTEAEATLQQIDNPSGSVSTGGLGEPKFNVNETAFTGAWGRPQRDGPALRATAILTYATHLWNSGNTTYVTNTLWPIIELDLNYVADNWNQSTFDLWEEVESSSFFTTAVQHRSLREGIIFANLTGKTSDVSNWETQADSLLCFLQSYWNPTDSYITANTGGGRSGKDANTVLASIHTFDPAAGCDDATFQPCSDKALSNLKVYVDSFRPIYTINDGISSDAAVATGRYPEDSYYNGNPWYLCTLSVAEQLYDALIVWDALGELNVTSTSLAFFQQFDASVAAGTYASDSAEYSTLKSAVQSFADGFVDIVATYTPSNGSLSEQYSKADGTPLSAYDLTWSFASALTAFEARAGNKYGSWGAAGLNATCSGGSGSGGDTVAVTFTIDYDTQYGQNLYITGSVSALEDWSSSNALLLSSADYPTWSITVDLPASTTIQYKYLVIDGSDVTWESDPNNAITTPASGSVTQADSWH</sequence>
<dbReference type="InterPro" id="IPR013784">
    <property type="entry name" value="Carb-bd-like_fold"/>
</dbReference>
<proteinExistence type="inferred from homology"/>
<dbReference type="PANTHER" id="PTHR31616">
    <property type="entry name" value="TREHALASE"/>
    <property type="match status" value="1"/>
</dbReference>
<dbReference type="GeneID" id="71998702"/>
<dbReference type="SMART" id="SM01065">
    <property type="entry name" value="CBM_2"/>
    <property type="match status" value="1"/>
</dbReference>
<gene>
    <name evidence="13" type="ORF">C8Q71DRAFT_346738</name>
</gene>
<evidence type="ECO:0000313" key="14">
    <source>
        <dbReference type="Proteomes" id="UP000814176"/>
    </source>
</evidence>
<dbReference type="Gene3D" id="1.50.10.10">
    <property type="match status" value="1"/>
</dbReference>
<evidence type="ECO:0000256" key="8">
    <source>
        <dbReference type="ARBA" id="ARBA00023326"/>
    </source>
</evidence>
<accession>A0ABQ8KSF7</accession>
<dbReference type="PIRSF" id="PIRSF001031">
    <property type="entry name" value="Glu-a-glcsd_SBD"/>
    <property type="match status" value="1"/>
</dbReference>
<evidence type="ECO:0000259" key="12">
    <source>
        <dbReference type="PROSITE" id="PS51166"/>
    </source>
</evidence>
<evidence type="ECO:0000256" key="1">
    <source>
        <dbReference type="ARBA" id="ARBA00001863"/>
    </source>
</evidence>
<organism evidence="13 14">
    <name type="scientific">Rhodofomes roseus</name>
    <dbReference type="NCBI Taxonomy" id="34475"/>
    <lineage>
        <taxon>Eukaryota</taxon>
        <taxon>Fungi</taxon>
        <taxon>Dikarya</taxon>
        <taxon>Basidiomycota</taxon>
        <taxon>Agaricomycotina</taxon>
        <taxon>Agaricomycetes</taxon>
        <taxon>Polyporales</taxon>
        <taxon>Rhodofomes</taxon>
    </lineage>
</organism>
<dbReference type="SUPFAM" id="SSF49452">
    <property type="entry name" value="Starch-binding domain-like"/>
    <property type="match status" value="1"/>
</dbReference>
<evidence type="ECO:0000256" key="10">
    <source>
        <dbReference type="SAM" id="MobiDB-lite"/>
    </source>
</evidence>
<comment type="catalytic activity">
    <reaction evidence="1 9">
        <text>Hydrolysis of terminal (1-&gt;4)-linked alpha-D-glucose residues successively from non-reducing ends of the chains with release of beta-D-glucose.</text>
        <dbReference type="EC" id="3.2.1.3"/>
    </reaction>
</comment>
<evidence type="ECO:0000256" key="4">
    <source>
        <dbReference type="ARBA" id="ARBA00022801"/>
    </source>
</evidence>
<dbReference type="PANTHER" id="PTHR31616:SF12">
    <property type="entry name" value="GLUCOAMYLASE"/>
    <property type="match status" value="1"/>
</dbReference>
<protein>
    <recommendedName>
        <fullName evidence="9">Glucoamylase</fullName>
        <ecNumber evidence="9">3.2.1.3</ecNumber>
    </recommendedName>
    <alternativeName>
        <fullName evidence="9">1,4-alpha-D-glucan glucohydrolase</fullName>
    </alternativeName>
    <alternativeName>
        <fullName evidence="9">Glucan 1,4-alpha-glucosidase</fullName>
    </alternativeName>
</protein>
<dbReference type="InterPro" id="IPR011613">
    <property type="entry name" value="GH15-like"/>
</dbReference>
<keyword evidence="7 9" id="KW-0326">Glycosidase</keyword>
<keyword evidence="14" id="KW-1185">Reference proteome</keyword>
<dbReference type="SUPFAM" id="SSF48208">
    <property type="entry name" value="Six-hairpin glycosidases"/>
    <property type="match status" value="1"/>
</dbReference>
<keyword evidence="6 9" id="KW-0119">Carbohydrate metabolism</keyword>
<dbReference type="InterPro" id="IPR000165">
    <property type="entry name" value="Glucoamylase"/>
</dbReference>
<evidence type="ECO:0000256" key="2">
    <source>
        <dbReference type="ARBA" id="ARBA00006188"/>
    </source>
</evidence>
<keyword evidence="8 9" id="KW-0624">Polysaccharide degradation</keyword>
<comment type="similarity">
    <text evidence="2 9">Belongs to the glycosyl hydrolase 15 family.</text>
</comment>
<evidence type="ECO:0000256" key="7">
    <source>
        <dbReference type="ARBA" id="ARBA00023295"/>
    </source>
</evidence>
<evidence type="ECO:0000313" key="13">
    <source>
        <dbReference type="EMBL" id="KAH9841748.1"/>
    </source>
</evidence>
<dbReference type="Pfam" id="PF00686">
    <property type="entry name" value="CBM_20"/>
    <property type="match status" value="1"/>
</dbReference>